<dbReference type="KEGG" id="cfus:CYFUS_000808"/>
<evidence type="ECO:0000256" key="1">
    <source>
        <dbReference type="SAM" id="MobiDB-lite"/>
    </source>
</evidence>
<sequence>MRLSKRFDTGVIRRSEDREFTFDGLGKFDVRQNEDGGPLNHADNGDALEPSNQGVEGTSAHTRRPTVMSRRVRSGSSRLATRAEPAAK</sequence>
<name>A0A250IUG0_9BACT</name>
<reference evidence="2 3" key="1">
    <citation type="submission" date="2017-06" db="EMBL/GenBank/DDBJ databases">
        <title>Sequencing and comparative analysis of myxobacterial genomes.</title>
        <authorList>
            <person name="Rupp O."/>
            <person name="Goesmann A."/>
            <person name="Sogaard-Andersen L."/>
        </authorList>
    </citation>
    <scope>NUCLEOTIDE SEQUENCE [LARGE SCALE GENOMIC DNA]</scope>
    <source>
        <strain evidence="2 3">DSM 52655</strain>
    </source>
</reference>
<accession>A0A250IUG0</accession>
<feature type="compositionally biased region" description="Polar residues" evidence="1">
    <location>
        <begin position="50"/>
        <end position="60"/>
    </location>
</feature>
<dbReference type="EMBL" id="CP022098">
    <property type="protein sequence ID" value="ATB35395.1"/>
    <property type="molecule type" value="Genomic_DNA"/>
</dbReference>
<proteinExistence type="predicted"/>
<protein>
    <submittedName>
        <fullName evidence="2">Uncharacterized protein</fullName>
    </submittedName>
</protein>
<dbReference type="Proteomes" id="UP000217257">
    <property type="component" value="Chromosome"/>
</dbReference>
<evidence type="ECO:0000313" key="3">
    <source>
        <dbReference type="Proteomes" id="UP000217257"/>
    </source>
</evidence>
<evidence type="ECO:0000313" key="2">
    <source>
        <dbReference type="EMBL" id="ATB35395.1"/>
    </source>
</evidence>
<gene>
    <name evidence="2" type="ORF">CYFUS_000808</name>
</gene>
<feature type="region of interest" description="Disordered" evidence="1">
    <location>
        <begin position="28"/>
        <end position="88"/>
    </location>
</feature>
<organism evidence="2 3">
    <name type="scientific">Cystobacter fuscus</name>
    <dbReference type="NCBI Taxonomy" id="43"/>
    <lineage>
        <taxon>Bacteria</taxon>
        <taxon>Pseudomonadati</taxon>
        <taxon>Myxococcota</taxon>
        <taxon>Myxococcia</taxon>
        <taxon>Myxococcales</taxon>
        <taxon>Cystobacterineae</taxon>
        <taxon>Archangiaceae</taxon>
        <taxon>Cystobacter</taxon>
    </lineage>
</organism>
<dbReference type="AlphaFoldDB" id="A0A250IUG0"/>